<dbReference type="WBParaSite" id="SMRG1_37790.2">
    <property type="protein sequence ID" value="SMRG1_37790.2"/>
    <property type="gene ID" value="SMRG1_37790"/>
</dbReference>
<reference evidence="3" key="1">
    <citation type="submission" date="2023-11" db="UniProtKB">
        <authorList>
            <consortium name="WormBaseParasite"/>
        </authorList>
    </citation>
    <scope>IDENTIFICATION</scope>
</reference>
<proteinExistence type="predicted"/>
<sequence>MLRFILIFSMILYHSLTVAIEFDKCVQILIDLPNCMMEKFRDQTKDIQDKLKECKEDAECKMQYIICVQSKLALCDDNVIKNKLGSYIYYATDVNRTDDLVK</sequence>
<dbReference type="Proteomes" id="UP000050790">
    <property type="component" value="Unassembled WGS sequence"/>
</dbReference>
<keyword evidence="1" id="KW-0732">Signal</keyword>
<accession>A0AA84ZLW4</accession>
<feature type="chain" id="PRO_5041682478" description="IMS import disulfide relay-system CHCH-CHCH-like Cx9C domain-containing protein" evidence="1">
    <location>
        <begin position="20"/>
        <end position="102"/>
    </location>
</feature>
<name>A0AA84ZLW4_9TREM</name>
<evidence type="ECO:0008006" key="4">
    <source>
        <dbReference type="Google" id="ProtNLM"/>
    </source>
</evidence>
<dbReference type="AlphaFoldDB" id="A0AA84ZLW4"/>
<evidence type="ECO:0000313" key="2">
    <source>
        <dbReference type="Proteomes" id="UP000050790"/>
    </source>
</evidence>
<evidence type="ECO:0000313" key="3">
    <source>
        <dbReference type="WBParaSite" id="SMRG1_37790.2"/>
    </source>
</evidence>
<protein>
    <recommendedName>
        <fullName evidence="4">IMS import disulfide relay-system CHCH-CHCH-like Cx9C domain-containing protein</fullName>
    </recommendedName>
</protein>
<organism evidence="2 3">
    <name type="scientific">Schistosoma margrebowiei</name>
    <dbReference type="NCBI Taxonomy" id="48269"/>
    <lineage>
        <taxon>Eukaryota</taxon>
        <taxon>Metazoa</taxon>
        <taxon>Spiralia</taxon>
        <taxon>Lophotrochozoa</taxon>
        <taxon>Platyhelminthes</taxon>
        <taxon>Trematoda</taxon>
        <taxon>Digenea</taxon>
        <taxon>Strigeidida</taxon>
        <taxon>Schistosomatoidea</taxon>
        <taxon>Schistosomatidae</taxon>
        <taxon>Schistosoma</taxon>
    </lineage>
</organism>
<feature type="signal peptide" evidence="1">
    <location>
        <begin position="1"/>
        <end position="19"/>
    </location>
</feature>
<evidence type="ECO:0000256" key="1">
    <source>
        <dbReference type="SAM" id="SignalP"/>
    </source>
</evidence>